<dbReference type="PROSITE" id="PS50002">
    <property type="entry name" value="SH3"/>
    <property type="match status" value="1"/>
</dbReference>
<accession>A0A397SAI7</accession>
<dbReference type="InterPro" id="IPR050384">
    <property type="entry name" value="Endophilin_SH3RF"/>
</dbReference>
<keyword evidence="2 5" id="KW-0728">SH3 domain</keyword>
<dbReference type="Proteomes" id="UP000265703">
    <property type="component" value="Unassembled WGS sequence"/>
</dbReference>
<keyword evidence="4 7" id="KW-0472">Membrane</keyword>
<feature type="compositionally biased region" description="Acidic residues" evidence="6">
    <location>
        <begin position="697"/>
        <end position="708"/>
    </location>
</feature>
<feature type="compositionally biased region" description="Low complexity" evidence="6">
    <location>
        <begin position="485"/>
        <end position="502"/>
    </location>
</feature>
<feature type="transmembrane region" description="Helical" evidence="7">
    <location>
        <begin position="335"/>
        <end position="357"/>
    </location>
</feature>
<dbReference type="SUPFAM" id="SSF50044">
    <property type="entry name" value="SH3-domain"/>
    <property type="match status" value="1"/>
</dbReference>
<evidence type="ECO:0000256" key="6">
    <source>
        <dbReference type="SAM" id="MobiDB-lite"/>
    </source>
</evidence>
<sequence length="708" mass="77678">MLIFIKPKLRRVSIFESYLSLLFNKIERLITPIKNAYTDEMSSKLKFKIILLNLIILLTFYPLASYSQGVKAPPCIPLTNTLTCPAFSQYYISSASSQTSPSFQNSNGAFFDTDFDWLLDADNITIFDELIMNYVNTQYIKWRYKDDANSSSSNVEICSSEVASSFTVYARYTLTTICAYLVQGPQSRLCNTNNPERKLCNRTCKDHLASLQEIAYSPNVCTTEIIDNIDEKFGNLNRWCENPQNSEDDENCISGEENELVNCGFQYDTERLCSYCKSDNPNSCCSAAKDILNCPQKPPTVSDSSPTILTPSNLPNNASGIAASFDDKNNNASRLALVLGTIVGGCLVLGVIIFCCVKKRQGNSDRRVSFFATPYFYFRPPNVVDGHNQDGASTEMIGRHSHSSVPNTPSNAGTGSLLSNISAEGVDLAMSGALVGANYNSHYNDIYNTGSRSIIRGGSNLNVNNPNVTLNIPTSSPPLTETANSSSTSVRYTPSSQPDSVVLGGGRESEEVVSIVVVVFPYSAQLPDELELSVNDIIEVKQKFDDGWAVGINRNTGREGAFPNVCVTELDNTTGNIGDDNIPTTSYAEYNNNNIGNGSESQSISIAITDESPYTADSTLDDVNNESGDGIRSREGGGLIVFGESPASSQLSDERSRDSLNNSVENLPRRYSSMRRMDESELDDIDVNRRVRSGEDNYIEGFDDARDD</sequence>
<evidence type="ECO:0000256" key="3">
    <source>
        <dbReference type="ARBA" id="ARBA00023054"/>
    </source>
</evidence>
<evidence type="ECO:0000259" key="8">
    <source>
        <dbReference type="PROSITE" id="PS50002"/>
    </source>
</evidence>
<gene>
    <name evidence="9" type="ORF">C1645_809281</name>
</gene>
<evidence type="ECO:0000256" key="7">
    <source>
        <dbReference type="SAM" id="Phobius"/>
    </source>
</evidence>
<keyword evidence="7" id="KW-0812">Transmembrane</keyword>
<comment type="caution">
    <text evidence="9">The sequence shown here is derived from an EMBL/GenBank/DDBJ whole genome shotgun (WGS) entry which is preliminary data.</text>
</comment>
<feature type="domain" description="SH3" evidence="8">
    <location>
        <begin position="511"/>
        <end position="572"/>
    </location>
</feature>
<dbReference type="Gene3D" id="2.30.30.40">
    <property type="entry name" value="SH3 Domains"/>
    <property type="match status" value="1"/>
</dbReference>
<dbReference type="EMBL" id="QKYT01000582">
    <property type="protein sequence ID" value="RIA83330.1"/>
    <property type="molecule type" value="Genomic_DNA"/>
</dbReference>
<feature type="compositionally biased region" description="Polar residues" evidence="6">
    <location>
        <begin position="403"/>
        <end position="413"/>
    </location>
</feature>
<keyword evidence="10" id="KW-1185">Reference proteome</keyword>
<dbReference type="PANTHER" id="PTHR14167">
    <property type="entry name" value="SH3 DOMAIN-CONTAINING"/>
    <property type="match status" value="1"/>
</dbReference>
<organism evidence="9 10">
    <name type="scientific">Glomus cerebriforme</name>
    <dbReference type="NCBI Taxonomy" id="658196"/>
    <lineage>
        <taxon>Eukaryota</taxon>
        <taxon>Fungi</taxon>
        <taxon>Fungi incertae sedis</taxon>
        <taxon>Mucoromycota</taxon>
        <taxon>Glomeromycotina</taxon>
        <taxon>Glomeromycetes</taxon>
        <taxon>Glomerales</taxon>
        <taxon>Glomeraceae</taxon>
        <taxon>Glomus</taxon>
    </lineage>
</organism>
<evidence type="ECO:0000256" key="4">
    <source>
        <dbReference type="ARBA" id="ARBA00023136"/>
    </source>
</evidence>
<feature type="region of interest" description="Disordered" evidence="6">
    <location>
        <begin position="472"/>
        <end position="505"/>
    </location>
</feature>
<evidence type="ECO:0000313" key="10">
    <source>
        <dbReference type="Proteomes" id="UP000265703"/>
    </source>
</evidence>
<reference evidence="9 10" key="1">
    <citation type="submission" date="2018-06" db="EMBL/GenBank/DDBJ databases">
        <title>Comparative genomics reveals the genomic features of Rhizophagus irregularis, R. cerebriforme, R. diaphanum and Gigaspora rosea, and their symbiotic lifestyle signature.</title>
        <authorList>
            <person name="Morin E."/>
            <person name="San Clemente H."/>
            <person name="Chen E.C.H."/>
            <person name="De La Providencia I."/>
            <person name="Hainaut M."/>
            <person name="Kuo A."/>
            <person name="Kohler A."/>
            <person name="Murat C."/>
            <person name="Tang N."/>
            <person name="Roy S."/>
            <person name="Loubradou J."/>
            <person name="Henrissat B."/>
            <person name="Grigoriev I.V."/>
            <person name="Corradi N."/>
            <person name="Roux C."/>
            <person name="Martin F.M."/>
        </authorList>
    </citation>
    <scope>NUCLEOTIDE SEQUENCE [LARGE SCALE GENOMIC DNA]</scope>
    <source>
        <strain evidence="9 10">DAOM 227022</strain>
    </source>
</reference>
<keyword evidence="3" id="KW-0175">Coiled coil</keyword>
<dbReference type="SMART" id="SM00326">
    <property type="entry name" value="SH3"/>
    <property type="match status" value="1"/>
</dbReference>
<dbReference type="STRING" id="658196.A0A397SAI7"/>
<dbReference type="PANTHER" id="PTHR14167:SF81">
    <property type="entry name" value="ENDOPHILIN-A"/>
    <property type="match status" value="1"/>
</dbReference>
<proteinExistence type="predicted"/>
<dbReference type="Pfam" id="PF14604">
    <property type="entry name" value="SH3_9"/>
    <property type="match status" value="1"/>
</dbReference>
<evidence type="ECO:0000256" key="2">
    <source>
        <dbReference type="ARBA" id="ARBA00022443"/>
    </source>
</evidence>
<name>A0A397SAI7_9GLOM</name>
<dbReference type="InterPro" id="IPR001452">
    <property type="entry name" value="SH3_domain"/>
</dbReference>
<feature type="region of interest" description="Disordered" evidence="6">
    <location>
        <begin position="626"/>
        <end position="708"/>
    </location>
</feature>
<dbReference type="AlphaFoldDB" id="A0A397SAI7"/>
<feature type="compositionally biased region" description="Basic and acidic residues" evidence="6">
    <location>
        <begin position="686"/>
        <end position="695"/>
    </location>
</feature>
<evidence type="ECO:0000256" key="5">
    <source>
        <dbReference type="PROSITE-ProRule" id="PRU00192"/>
    </source>
</evidence>
<protein>
    <recommendedName>
        <fullName evidence="8">SH3 domain-containing protein</fullName>
    </recommendedName>
</protein>
<dbReference type="InterPro" id="IPR036028">
    <property type="entry name" value="SH3-like_dom_sf"/>
</dbReference>
<dbReference type="OrthoDB" id="5340910at2759"/>
<evidence type="ECO:0000313" key="9">
    <source>
        <dbReference type="EMBL" id="RIA83330.1"/>
    </source>
</evidence>
<feature type="region of interest" description="Disordered" evidence="6">
    <location>
        <begin position="387"/>
        <end position="413"/>
    </location>
</feature>
<comment type="subcellular location">
    <subcellularLocation>
        <location evidence="1">Membrane</location>
        <topology evidence="1">Peripheral membrane protein</topology>
    </subcellularLocation>
</comment>
<evidence type="ECO:0000256" key="1">
    <source>
        <dbReference type="ARBA" id="ARBA00004170"/>
    </source>
</evidence>
<keyword evidence="7" id="KW-1133">Transmembrane helix</keyword>